<feature type="compositionally biased region" description="Basic and acidic residues" evidence="1">
    <location>
        <begin position="1010"/>
        <end position="1026"/>
    </location>
</feature>
<feature type="compositionally biased region" description="Low complexity" evidence="1">
    <location>
        <begin position="1128"/>
        <end position="1148"/>
    </location>
</feature>
<feature type="compositionally biased region" description="Low complexity" evidence="1">
    <location>
        <begin position="378"/>
        <end position="405"/>
    </location>
</feature>
<feature type="compositionally biased region" description="Low complexity" evidence="1">
    <location>
        <begin position="21"/>
        <end position="31"/>
    </location>
</feature>
<feature type="compositionally biased region" description="Basic and acidic residues" evidence="1">
    <location>
        <begin position="1054"/>
        <end position="1068"/>
    </location>
</feature>
<feature type="region of interest" description="Disordered" evidence="1">
    <location>
        <begin position="599"/>
        <end position="671"/>
    </location>
</feature>
<keyword evidence="3" id="KW-1185">Reference proteome</keyword>
<feature type="compositionally biased region" description="Basic and acidic residues" evidence="1">
    <location>
        <begin position="760"/>
        <end position="771"/>
    </location>
</feature>
<feature type="compositionally biased region" description="Polar residues" evidence="1">
    <location>
        <begin position="796"/>
        <end position="806"/>
    </location>
</feature>
<feature type="compositionally biased region" description="Basic and acidic residues" evidence="1">
    <location>
        <begin position="610"/>
        <end position="620"/>
    </location>
</feature>
<feature type="region of interest" description="Disordered" evidence="1">
    <location>
        <begin position="884"/>
        <end position="1148"/>
    </location>
</feature>
<evidence type="ECO:0000313" key="3">
    <source>
        <dbReference type="Proteomes" id="UP000075714"/>
    </source>
</evidence>
<feature type="compositionally biased region" description="Low complexity" evidence="1">
    <location>
        <begin position="884"/>
        <end position="899"/>
    </location>
</feature>
<feature type="compositionally biased region" description="Basic and acidic residues" evidence="1">
    <location>
        <begin position="1193"/>
        <end position="1214"/>
    </location>
</feature>
<feature type="compositionally biased region" description="Low complexity" evidence="1">
    <location>
        <begin position="75"/>
        <end position="84"/>
    </location>
</feature>
<feature type="compositionally biased region" description="Gly residues" evidence="1">
    <location>
        <begin position="844"/>
        <end position="853"/>
    </location>
</feature>
<evidence type="ECO:0000313" key="2">
    <source>
        <dbReference type="EMBL" id="KXZ47099.1"/>
    </source>
</evidence>
<feature type="compositionally biased region" description="Basic and acidic residues" evidence="1">
    <location>
        <begin position="696"/>
        <end position="713"/>
    </location>
</feature>
<protein>
    <submittedName>
        <fullName evidence="2">Uncharacterized protein</fullName>
    </submittedName>
</protein>
<dbReference type="EMBL" id="LSYV01000039">
    <property type="protein sequence ID" value="KXZ47099.1"/>
    <property type="molecule type" value="Genomic_DNA"/>
</dbReference>
<feature type="compositionally biased region" description="Low complexity" evidence="1">
    <location>
        <begin position="1036"/>
        <end position="1047"/>
    </location>
</feature>
<feature type="region of interest" description="Disordered" evidence="1">
    <location>
        <begin position="686"/>
        <end position="855"/>
    </location>
</feature>
<organism evidence="2 3">
    <name type="scientific">Gonium pectorale</name>
    <name type="common">Green alga</name>
    <dbReference type="NCBI Taxonomy" id="33097"/>
    <lineage>
        <taxon>Eukaryota</taxon>
        <taxon>Viridiplantae</taxon>
        <taxon>Chlorophyta</taxon>
        <taxon>core chlorophytes</taxon>
        <taxon>Chlorophyceae</taxon>
        <taxon>CS clade</taxon>
        <taxon>Chlamydomonadales</taxon>
        <taxon>Volvocaceae</taxon>
        <taxon>Gonium</taxon>
    </lineage>
</organism>
<feature type="region of interest" description="Disordered" evidence="1">
    <location>
        <begin position="196"/>
        <end position="293"/>
    </location>
</feature>
<name>A0A150GB95_GONPE</name>
<dbReference type="Proteomes" id="UP000075714">
    <property type="component" value="Unassembled WGS sequence"/>
</dbReference>
<feature type="compositionally biased region" description="Pro residues" evidence="1">
    <location>
        <begin position="971"/>
        <end position="989"/>
    </location>
</feature>
<evidence type="ECO:0000256" key="1">
    <source>
        <dbReference type="SAM" id="MobiDB-lite"/>
    </source>
</evidence>
<feature type="compositionally biased region" description="Low complexity" evidence="1">
    <location>
        <begin position="943"/>
        <end position="958"/>
    </location>
</feature>
<proteinExistence type="predicted"/>
<accession>A0A150GB95</accession>
<feature type="compositionally biased region" description="Basic and acidic residues" evidence="1">
    <location>
        <begin position="831"/>
        <end position="842"/>
    </location>
</feature>
<gene>
    <name evidence="2" type="ORF">GPECTOR_38g336</name>
</gene>
<reference evidence="3" key="1">
    <citation type="journal article" date="2016" name="Nat. Commun.">
        <title>The Gonium pectorale genome demonstrates co-option of cell cycle regulation during the evolution of multicellularity.</title>
        <authorList>
            <person name="Hanschen E.R."/>
            <person name="Marriage T.N."/>
            <person name="Ferris P.J."/>
            <person name="Hamaji T."/>
            <person name="Toyoda A."/>
            <person name="Fujiyama A."/>
            <person name="Neme R."/>
            <person name="Noguchi H."/>
            <person name="Minakuchi Y."/>
            <person name="Suzuki M."/>
            <person name="Kawai-Toyooka H."/>
            <person name="Smith D.R."/>
            <person name="Sparks H."/>
            <person name="Anderson J."/>
            <person name="Bakaric R."/>
            <person name="Luria V."/>
            <person name="Karger A."/>
            <person name="Kirschner M.W."/>
            <person name="Durand P.M."/>
            <person name="Michod R.E."/>
            <person name="Nozaki H."/>
            <person name="Olson B.J."/>
        </authorList>
    </citation>
    <scope>NUCLEOTIDE SEQUENCE [LARGE SCALE GENOMIC DNA]</scope>
    <source>
        <strain evidence="3">NIES-2863</strain>
    </source>
</reference>
<feature type="region of interest" description="Disordered" evidence="1">
    <location>
        <begin position="1"/>
        <end position="168"/>
    </location>
</feature>
<feature type="region of interest" description="Disordered" evidence="1">
    <location>
        <begin position="1182"/>
        <end position="1232"/>
    </location>
</feature>
<feature type="compositionally biased region" description="Gly residues" evidence="1">
    <location>
        <begin position="1219"/>
        <end position="1230"/>
    </location>
</feature>
<feature type="compositionally biased region" description="Gly residues" evidence="1">
    <location>
        <begin position="923"/>
        <end position="941"/>
    </location>
</feature>
<feature type="compositionally biased region" description="Polar residues" evidence="1">
    <location>
        <begin position="240"/>
        <end position="264"/>
    </location>
</feature>
<feature type="compositionally biased region" description="Basic residues" evidence="1">
    <location>
        <begin position="621"/>
        <end position="632"/>
    </location>
</feature>
<feature type="region of interest" description="Disordered" evidence="1">
    <location>
        <begin position="559"/>
        <end position="582"/>
    </location>
</feature>
<comment type="caution">
    <text evidence="2">The sequence shown here is derived from an EMBL/GenBank/DDBJ whole genome shotgun (WGS) entry which is preliminary data.</text>
</comment>
<sequence length="1307" mass="136192">MDNGDPSFYSTPCESFTTVNAAPTPRPAAAPSWRRVGGAVGNASSGELRDAAQGQGPVAGGDAGGVSPLSRLGRSHAAAAPSPSRRQRADVLVVEEDGRGGQGPASNHWQHWDPSGPASPTSAQHQHHQDPHLQPHPQLQNNPDRDAGGAGGPTSRASAATGHRPSSSLLRQATANRLRAASAAAAAVAALPGGAHFASDDEEGEGQEAGGSCYAPRPASDNTDHLLGQDGDAASRGGVQWTQSGRSICSADSSQASRQTTRSDTGLVPAAALASGADGVNGGDGDYERSSRPSVATTLLRLRQEAAARSSAVVAPKQRLDYVPEPSRKTLAAVASARRASLITPPQASIGAGGATSPPPLGTRPSGASSAGWMTARDSSAGGAASDCNSCDSGGSDGPDAADAGGHNEDGLGDRLRIVRSDFPPSTLLPPAPHPSVTQVHYYLINDHDQPHQLSRQGAQEGEEEERPLGIQQELGQEPLLLLPEELRAAERAHVFLRNKAVSERIISRRVGHGLDELDPEEEAADRVSGGGRLAAALSPKKQLARLGSLLRLRERGRAEQQPLAERAQPRQEAVGDQGSPRLTEEDLRNHQLLLLLQQRQQQQHQQRQRQSEEAYERHYNNRSHHHHHRKQQQGDHMTSPLAPPTPHQVHGPSSTHSAPLPPRPPRPARESLGRQARAYFQNVEQLKAQHRRARRDSLCEPRPRDRTSRPDSDSEAALPAPPPLPHHLMRRSTVSGDSMAAAAAADTAAQRRRQRHGRHSIEPVYRHEPDGVVAAAPPPPPPSRSRVDQLRATPSMRQKSFSHSGDMSGPDLIEPLGPPDGAMRPQRATDSGDPRVGRPERGGPAGPRGGVASGASADYSAVVWGQPIQAPGPQMAAAAVAVAATSSLAGSQASSGAARPRLAPQSGWRAKVESAVAAAYEGSGGELSSGNSVGRGGGVPMSGASARGPGAGAAAGSLPYSTLYDSDPAGPVPLPPMPPTAPPLPLPPGAIQTPREGPHPQLRAPWEASHADKDWPRLRAPDTPERAPAAPPRLPHGAPGGAAAPHPFHHHHLERERDRQQQARRNADCAGEQAWYLDEEEEERLSHGGHRGPASGDAALEEGGARLQAGHAFTRGAVRTGAGRQPGAVAGSGALASSEGARAGAGSVGSNVFDNDLYEEDEGEEWDVGGCEWERRRGGYGGRGAGGGSGGYDERGDTDGAYHDDYELPRRVDAPGYERGGGGGRGRGGASAAVVEPMAGGNGAARALLGPAPPSGGGVSILPPDQLMAVLLRDAALKGPTRGMAAKMAAKEKKGRPAAKEEALWF</sequence>
<feature type="compositionally biased region" description="Gly residues" evidence="1">
    <location>
        <begin position="1182"/>
        <end position="1192"/>
    </location>
</feature>
<feature type="compositionally biased region" description="Polar residues" evidence="1">
    <location>
        <begin position="8"/>
        <end position="20"/>
    </location>
</feature>
<feature type="region of interest" description="Disordered" evidence="1">
    <location>
        <begin position="343"/>
        <end position="412"/>
    </location>
</feature>